<gene>
    <name evidence="1" type="ORF">EMELA_v1c08520</name>
</gene>
<protein>
    <submittedName>
        <fullName evidence="1">Uncharacterized protein</fullName>
    </submittedName>
</protein>
<dbReference type="Proteomes" id="UP000231896">
    <property type="component" value="Chromosome"/>
</dbReference>
<dbReference type="RefSeq" id="WP_028123861.1">
    <property type="nucleotide sequence ID" value="NZ_CP024964.1"/>
</dbReference>
<name>A0A2K8NXQ8_9MOLU</name>
<dbReference type="AlphaFoldDB" id="A0A2K8NXQ8"/>
<accession>A0A2K8NXQ8</accession>
<reference evidence="1 2" key="1">
    <citation type="submission" date="2017-11" db="EMBL/GenBank/DDBJ databases">
        <title>Genome sequence of Entomoplasma melaleucae M1 (ATCC 49191).</title>
        <authorList>
            <person name="Lo W.-S."/>
            <person name="Gasparich G.E."/>
            <person name="Kuo C.-H."/>
        </authorList>
    </citation>
    <scope>NUCLEOTIDE SEQUENCE [LARGE SCALE GENOMIC DNA]</scope>
    <source>
        <strain evidence="1 2">M1</strain>
    </source>
</reference>
<proteinExistence type="predicted"/>
<dbReference type="KEGG" id="eml:EMELA_v1c08520"/>
<keyword evidence="2" id="KW-1185">Reference proteome</keyword>
<evidence type="ECO:0000313" key="2">
    <source>
        <dbReference type="Proteomes" id="UP000231896"/>
    </source>
</evidence>
<dbReference type="EMBL" id="CP024964">
    <property type="protein sequence ID" value="ATZ18336.1"/>
    <property type="molecule type" value="Genomic_DNA"/>
</dbReference>
<sequence length="180" mass="21437">MPIARRPVDKERSTKDTLKIIVTSEDSDILRSFNVPKKFVTDKNNEKDYFYIWIPKKDFTQWSYSYIWEKVQYKQLACKAIGFNHLVELMNICPHFTRKLISAIKNGLKTIKDKAAQQIRKIIKMQKEFNEIELKVSKVNLELYQLVTKTFLDKQGKDKESPPKEVKNEFIMEENIDIEW</sequence>
<evidence type="ECO:0000313" key="1">
    <source>
        <dbReference type="EMBL" id="ATZ18336.1"/>
    </source>
</evidence>
<organism evidence="1 2">
    <name type="scientific">Mesoplasma melaleucae</name>
    <dbReference type="NCBI Taxonomy" id="81459"/>
    <lineage>
        <taxon>Bacteria</taxon>
        <taxon>Bacillati</taxon>
        <taxon>Mycoplasmatota</taxon>
        <taxon>Mollicutes</taxon>
        <taxon>Entomoplasmatales</taxon>
        <taxon>Entomoplasmataceae</taxon>
        <taxon>Mesoplasma</taxon>
    </lineage>
</organism>